<dbReference type="PANTHER" id="PTHR13373">
    <property type="entry name" value="FROUNT PROTEIN-RELATED"/>
    <property type="match status" value="1"/>
</dbReference>
<dbReference type="InterPro" id="IPR011502">
    <property type="entry name" value="Nucleoporin_Nup85"/>
</dbReference>
<keyword evidence="8 9" id="KW-0539">Nucleus</keyword>
<evidence type="ECO:0000313" key="10">
    <source>
        <dbReference type="EMBL" id="KAK3090531.1"/>
    </source>
</evidence>
<evidence type="ECO:0000256" key="8">
    <source>
        <dbReference type="ARBA" id="ARBA00023242"/>
    </source>
</evidence>
<evidence type="ECO:0000256" key="2">
    <source>
        <dbReference type="ARBA" id="ARBA00005573"/>
    </source>
</evidence>
<organism evidence="10 11">
    <name type="scientific">Pinctada imbricata</name>
    <name type="common">Atlantic pearl-oyster</name>
    <name type="synonym">Pinctada martensii</name>
    <dbReference type="NCBI Taxonomy" id="66713"/>
    <lineage>
        <taxon>Eukaryota</taxon>
        <taxon>Metazoa</taxon>
        <taxon>Spiralia</taxon>
        <taxon>Lophotrochozoa</taxon>
        <taxon>Mollusca</taxon>
        <taxon>Bivalvia</taxon>
        <taxon>Autobranchia</taxon>
        <taxon>Pteriomorphia</taxon>
        <taxon>Pterioida</taxon>
        <taxon>Pterioidea</taxon>
        <taxon>Pteriidae</taxon>
        <taxon>Pinctada</taxon>
    </lineage>
</organism>
<keyword evidence="5 9" id="KW-0653">Protein transport</keyword>
<keyword evidence="6 9" id="KW-0811">Translocation</keyword>
<protein>
    <recommendedName>
        <fullName evidence="9">Nuclear pore complex protein Nup85</fullName>
    </recommendedName>
</protein>
<reference evidence="10" key="1">
    <citation type="submission" date="2019-08" db="EMBL/GenBank/DDBJ databases">
        <title>The improved chromosome-level genome for the pearl oyster Pinctada fucata martensii using PacBio sequencing and Hi-C.</title>
        <authorList>
            <person name="Zheng Z."/>
        </authorList>
    </citation>
    <scope>NUCLEOTIDE SEQUENCE</scope>
    <source>
        <strain evidence="10">ZZ-2019</strain>
        <tissue evidence="10">Adductor muscle</tissue>
    </source>
</reference>
<comment type="similarity">
    <text evidence="2 9">Belongs to the nucleoporin Nup85 family.</text>
</comment>
<evidence type="ECO:0000256" key="6">
    <source>
        <dbReference type="ARBA" id="ARBA00023010"/>
    </source>
</evidence>
<evidence type="ECO:0000256" key="7">
    <source>
        <dbReference type="ARBA" id="ARBA00023132"/>
    </source>
</evidence>
<proteinExistence type="inferred from homology"/>
<name>A0AA88XYN3_PINIB</name>
<dbReference type="GO" id="GO:0031965">
    <property type="term" value="C:nuclear membrane"/>
    <property type="evidence" value="ECO:0007669"/>
    <property type="project" value="UniProtKB-UniRule"/>
</dbReference>
<dbReference type="Proteomes" id="UP001186944">
    <property type="component" value="Unassembled WGS sequence"/>
</dbReference>
<dbReference type="EMBL" id="VSWD01000010">
    <property type="protein sequence ID" value="KAK3090531.1"/>
    <property type="molecule type" value="Genomic_DNA"/>
</dbReference>
<dbReference type="GO" id="GO:0031080">
    <property type="term" value="C:nuclear pore outer ring"/>
    <property type="evidence" value="ECO:0007669"/>
    <property type="project" value="TreeGrafter"/>
</dbReference>
<comment type="caution">
    <text evidence="10">The sequence shown here is derived from an EMBL/GenBank/DDBJ whole genome shotgun (WGS) entry which is preliminary data.</text>
</comment>
<dbReference type="GO" id="GO:0017056">
    <property type="term" value="F:structural constituent of nuclear pore"/>
    <property type="evidence" value="ECO:0007669"/>
    <property type="project" value="TreeGrafter"/>
</dbReference>
<comment type="function">
    <text evidence="9">Functions as a component of the nuclear pore complex (NPC).</text>
</comment>
<evidence type="ECO:0000256" key="9">
    <source>
        <dbReference type="RuleBase" id="RU365073"/>
    </source>
</evidence>
<dbReference type="AlphaFoldDB" id="A0AA88XYN3"/>
<comment type="subunit">
    <text evidence="9">Component of the nuclear pore complex (NPC).</text>
</comment>
<dbReference type="Pfam" id="PF07575">
    <property type="entry name" value="Nucleopor_Nup85"/>
    <property type="match status" value="1"/>
</dbReference>
<accession>A0AA88XYN3</accession>
<dbReference type="GO" id="GO:0006606">
    <property type="term" value="P:protein import into nucleus"/>
    <property type="evidence" value="ECO:0007669"/>
    <property type="project" value="TreeGrafter"/>
</dbReference>
<keyword evidence="11" id="KW-1185">Reference proteome</keyword>
<dbReference type="GO" id="GO:0045893">
    <property type="term" value="P:positive regulation of DNA-templated transcription"/>
    <property type="evidence" value="ECO:0007669"/>
    <property type="project" value="TreeGrafter"/>
</dbReference>
<dbReference type="GO" id="GO:0006406">
    <property type="term" value="P:mRNA export from nucleus"/>
    <property type="evidence" value="ECO:0007669"/>
    <property type="project" value="TreeGrafter"/>
</dbReference>
<keyword evidence="9" id="KW-0472">Membrane</keyword>
<evidence type="ECO:0000256" key="3">
    <source>
        <dbReference type="ARBA" id="ARBA00022448"/>
    </source>
</evidence>
<keyword evidence="4 9" id="KW-0509">mRNA transport</keyword>
<dbReference type="PANTHER" id="PTHR13373:SF21">
    <property type="entry name" value="NUCLEAR PORE COMPLEX PROTEIN NUP85"/>
    <property type="match status" value="1"/>
</dbReference>
<evidence type="ECO:0000256" key="5">
    <source>
        <dbReference type="ARBA" id="ARBA00022927"/>
    </source>
</evidence>
<comment type="subcellular location">
    <subcellularLocation>
        <location evidence="1 9">Nucleus</location>
        <location evidence="1 9">Nuclear pore complex</location>
    </subcellularLocation>
</comment>
<sequence>MIVDTFMELQRKSSETMAAAFHAHILEASKKYRATLFNYSRNLQKLINSTGDLNQKKLLDDHLMSLQNSELIWSLCEILFIDNHAGGLVITQLLGWIRMHFEEPDQMYRSIIVEERPEDQYKYWDCIYCLVLQGQVDEARRLLSKHSCYSTEGFQTVDNLLRRMPLLTHLSRGSSVAEFDMKWRHWREECENRLRQQEFVTNRNLSIIVQILSGDDTVFTDLKDLCQTWYHMLVSKLLYQQPTIQASDLHHHVQSCLDEYRSNNSRISEVDNILILALEFDIHQVIKDSCTLSSNWWFVAHLTDLLQHCGQLETRRLQFGSNLREFLLLEYAGTLMSHKTLWIVGIHYLDHCPEFGRRHQELYLESLPIETEMKAQKLFNICQERNMTDQAKSICKVVGMRHLKNNRLGAALSWFLKSKDVALATVLAEKFLSEYSESGRFSNLDLIDNLGSSMLLSNKLTFLGKYREFHKLFEEGDSHAAGSLLLSLLQARLAPKQFWMTLFIDVIPLLLAEEIIFNAQQTFELMHCLEELITEYRVFRRTTMTPSEEEKLSLLREALTQNLSRAIITEGTIRIGLIMNVERNILYKVFPI</sequence>
<keyword evidence="3 9" id="KW-0813">Transport</keyword>
<keyword evidence="7 9" id="KW-0906">Nuclear pore complex</keyword>
<gene>
    <name evidence="10" type="ORF">FSP39_012520</name>
</gene>
<evidence type="ECO:0000313" key="11">
    <source>
        <dbReference type="Proteomes" id="UP001186944"/>
    </source>
</evidence>
<evidence type="ECO:0000256" key="1">
    <source>
        <dbReference type="ARBA" id="ARBA00004567"/>
    </source>
</evidence>
<evidence type="ECO:0000256" key="4">
    <source>
        <dbReference type="ARBA" id="ARBA00022816"/>
    </source>
</evidence>